<dbReference type="GO" id="GO:0004519">
    <property type="term" value="F:endonuclease activity"/>
    <property type="evidence" value="ECO:0007669"/>
    <property type="project" value="UniProtKB-KW"/>
</dbReference>
<dbReference type="EMBL" id="VNHM01000019">
    <property type="protein sequence ID" value="TYO93361.1"/>
    <property type="molecule type" value="Genomic_DNA"/>
</dbReference>
<gene>
    <name evidence="3" type="ORF">LX24_02691</name>
</gene>
<dbReference type="InterPro" id="IPR000305">
    <property type="entry name" value="GIY-YIG_endonuc"/>
</dbReference>
<dbReference type="PANTHER" id="PTHR34477:SF1">
    <property type="entry name" value="UPF0213 PROTEIN YHBQ"/>
    <property type="match status" value="1"/>
</dbReference>
<reference evidence="3 4" key="1">
    <citation type="submission" date="2019-07" db="EMBL/GenBank/DDBJ databases">
        <title>Genomic Encyclopedia of Type Strains, Phase I: the one thousand microbial genomes (KMG-I) project.</title>
        <authorList>
            <person name="Kyrpides N."/>
        </authorList>
    </citation>
    <scope>NUCLEOTIDE SEQUENCE [LARGE SCALE GENOMIC DNA]</scope>
    <source>
        <strain evidence="3 4">DSM 6562</strain>
    </source>
</reference>
<dbReference type="SUPFAM" id="SSF82771">
    <property type="entry name" value="GIY-YIG endonuclease"/>
    <property type="match status" value="1"/>
</dbReference>
<sequence>MYDNSVMYYVYILSCADDTYYTGCTTNLTVRLQKHNLGQASKYTRSRLPVTLVYYEVLPDKSSALRREIAIKKLSRREKIMLIDHG</sequence>
<name>A0A5S4ZND3_9FIRM</name>
<comment type="caution">
    <text evidence="3">The sequence shown here is derived from an EMBL/GenBank/DDBJ whole genome shotgun (WGS) entry which is preliminary data.</text>
</comment>
<feature type="domain" description="GIY-YIG" evidence="2">
    <location>
        <begin position="6"/>
        <end position="81"/>
    </location>
</feature>
<comment type="similarity">
    <text evidence="1">Belongs to the UPF0213 family.</text>
</comment>
<dbReference type="PANTHER" id="PTHR34477">
    <property type="entry name" value="UPF0213 PROTEIN YHBQ"/>
    <property type="match status" value="1"/>
</dbReference>
<dbReference type="PROSITE" id="PS50164">
    <property type="entry name" value="GIY_YIG"/>
    <property type="match status" value="1"/>
</dbReference>
<accession>A0A5S4ZND3</accession>
<dbReference type="RefSeq" id="WP_341473578.1">
    <property type="nucleotide sequence ID" value="NZ_VNHM01000019.1"/>
</dbReference>
<dbReference type="Pfam" id="PF01541">
    <property type="entry name" value="GIY-YIG"/>
    <property type="match status" value="1"/>
</dbReference>
<evidence type="ECO:0000313" key="4">
    <source>
        <dbReference type="Proteomes" id="UP000323166"/>
    </source>
</evidence>
<organism evidence="3 4">
    <name type="scientific">Desulfallas thermosapovorans DSM 6562</name>
    <dbReference type="NCBI Taxonomy" id="1121431"/>
    <lineage>
        <taxon>Bacteria</taxon>
        <taxon>Bacillati</taxon>
        <taxon>Bacillota</taxon>
        <taxon>Clostridia</taxon>
        <taxon>Eubacteriales</taxon>
        <taxon>Desulfallaceae</taxon>
        <taxon>Desulfallas</taxon>
    </lineage>
</organism>
<protein>
    <submittedName>
        <fullName evidence="3">Putative endonuclease</fullName>
    </submittedName>
</protein>
<dbReference type="Gene3D" id="3.40.1440.10">
    <property type="entry name" value="GIY-YIG endonuclease"/>
    <property type="match status" value="1"/>
</dbReference>
<proteinExistence type="inferred from homology"/>
<evidence type="ECO:0000256" key="1">
    <source>
        <dbReference type="ARBA" id="ARBA00007435"/>
    </source>
</evidence>
<dbReference type="CDD" id="cd10456">
    <property type="entry name" value="GIY-YIG_UPF0213"/>
    <property type="match status" value="1"/>
</dbReference>
<evidence type="ECO:0000259" key="2">
    <source>
        <dbReference type="PROSITE" id="PS50164"/>
    </source>
</evidence>
<keyword evidence="3" id="KW-0255">Endonuclease</keyword>
<keyword evidence="4" id="KW-1185">Reference proteome</keyword>
<dbReference type="InterPro" id="IPR050190">
    <property type="entry name" value="UPF0213_domain"/>
</dbReference>
<keyword evidence="3" id="KW-0540">Nuclease</keyword>
<dbReference type="AlphaFoldDB" id="A0A5S4ZND3"/>
<dbReference type="InterPro" id="IPR035901">
    <property type="entry name" value="GIY-YIG_endonuc_sf"/>
</dbReference>
<evidence type="ECO:0000313" key="3">
    <source>
        <dbReference type="EMBL" id="TYO93361.1"/>
    </source>
</evidence>
<dbReference type="Proteomes" id="UP000323166">
    <property type="component" value="Unassembled WGS sequence"/>
</dbReference>
<keyword evidence="3" id="KW-0378">Hydrolase</keyword>